<name>Q5N786_ORYSJ</name>
<organism evidence="1">
    <name type="scientific">Oryza sativa subsp. japonica</name>
    <name type="common">Rice</name>
    <dbReference type="NCBI Taxonomy" id="39947"/>
    <lineage>
        <taxon>Eukaryota</taxon>
        <taxon>Viridiplantae</taxon>
        <taxon>Streptophyta</taxon>
        <taxon>Embryophyta</taxon>
        <taxon>Tracheophyta</taxon>
        <taxon>Spermatophyta</taxon>
        <taxon>Magnoliopsida</taxon>
        <taxon>Liliopsida</taxon>
        <taxon>Poales</taxon>
        <taxon>Poaceae</taxon>
        <taxon>BOP clade</taxon>
        <taxon>Oryzoideae</taxon>
        <taxon>Oryzeae</taxon>
        <taxon>Oryzinae</taxon>
        <taxon>Oryza</taxon>
        <taxon>Oryza sativa</taxon>
    </lineage>
</organism>
<reference evidence="1" key="1">
    <citation type="journal article" date="2002" name="Nature">
        <title>The genome sequence and structure of rice chromosome 1.</title>
        <authorList>
            <person name="Sasaki T."/>
            <person name="Matsumoto T."/>
            <person name="Yamamoto K."/>
            <person name="Sakata K."/>
            <person name="Baba T."/>
            <person name="Katayose Y."/>
            <person name="Wu J."/>
            <person name="Niimura Y."/>
            <person name="Cheng Z."/>
            <person name="Nagamura Y."/>
            <person name="Antonio B.A."/>
            <person name="Kanamori H."/>
            <person name="Hosokawa S."/>
            <person name="Masukawa M."/>
            <person name="Arikawa K."/>
            <person name="Chiden Y."/>
            <person name="Hayashi M."/>
            <person name="Okamoto M."/>
            <person name="Ando T."/>
            <person name="Aoki H."/>
            <person name="Arita K."/>
            <person name="Hamada M."/>
            <person name="Harada C."/>
            <person name="Hijishita S."/>
            <person name="Honda M."/>
            <person name="Ichikawa Y."/>
            <person name="Idonuma A."/>
            <person name="Iijima M."/>
            <person name="Ikeda M."/>
            <person name="Ikeno M."/>
            <person name="Itoh S."/>
            <person name="Itoh T."/>
            <person name="Itoh Y."/>
            <person name="Itoh Y."/>
            <person name="Iwabuchi A."/>
            <person name="Kamiya K."/>
            <person name="Karasawa W."/>
            <person name="Katagiri S."/>
            <person name="Kikuta A."/>
            <person name="Kobayashi N."/>
            <person name="Kono I."/>
            <person name="Machita K."/>
            <person name="Maehara T."/>
            <person name="Mizuno H."/>
            <person name="Mizubayashi T."/>
            <person name="Mukai Y."/>
            <person name="Nagasaki H."/>
            <person name="Nakashima M."/>
            <person name="Nakama Y."/>
            <person name="Nakamichi Y."/>
            <person name="Nakamura M."/>
            <person name="Namiki N."/>
            <person name="Negishi M."/>
            <person name="Ohta I."/>
            <person name="Ono N."/>
            <person name="Saji S."/>
            <person name="Sakai K."/>
            <person name="Shibata M."/>
            <person name="Shimokawa T."/>
            <person name="Shomura A."/>
            <person name="Song J."/>
            <person name="Takazaki Y."/>
            <person name="Terasawa K."/>
            <person name="Tsuji K."/>
            <person name="Waki K."/>
            <person name="Yamagata H."/>
            <person name="Yamane H."/>
            <person name="Yoshiki S."/>
            <person name="Yoshihara R."/>
            <person name="Yukawa K."/>
            <person name="Zhong H."/>
            <person name="Iwama H."/>
            <person name="Endo T."/>
            <person name="Ito H."/>
            <person name="Hahn J.H."/>
            <person name="Kim H.I."/>
            <person name="Eun M.Y."/>
            <person name="Yano M."/>
            <person name="Jiang J."/>
            <person name="Gojobori T."/>
        </authorList>
    </citation>
    <scope>NUCLEOTIDE SEQUENCE [LARGE SCALE GENOMIC DNA]</scope>
</reference>
<dbReference type="Proteomes" id="UP000817658">
    <property type="component" value="Chromosome 1"/>
</dbReference>
<accession>Q5N786</accession>
<gene>
    <name evidence="1" type="primary">P0005H10.30</name>
</gene>
<proteinExistence type="predicted"/>
<dbReference type="EMBL" id="AP004127">
    <property type="protein sequence ID" value="BAD82669.1"/>
    <property type="molecule type" value="Genomic_DNA"/>
</dbReference>
<protein>
    <submittedName>
        <fullName evidence="1">Uncharacterized protein</fullName>
    </submittedName>
</protein>
<evidence type="ECO:0000313" key="1">
    <source>
        <dbReference type="EMBL" id="BAD82669.1"/>
    </source>
</evidence>
<dbReference type="AlphaFoldDB" id="Q5N786"/>
<sequence length="159" mass="17714">MQNAFDGWLQRRCVVCTLQVVDGRPSADVKSISMTRLGLHVCHACQATEGWGSCMPCMSSKQQRPSQTANGSQTAILLTTRVLERSIKLEQKEHGTQADGVMNGSESNQPKKICLVIEWNGWAVSEFTVTPDQNTRTAPINYFFTRQKNTANMVVSSRY</sequence>